<keyword evidence="7 10" id="KW-0133">Cell shape</keyword>
<comment type="similarity">
    <text evidence="2 10">Belongs to the MurCDEF family. MurE subfamily.</text>
</comment>
<feature type="binding site" evidence="10">
    <location>
        <position position="196"/>
    </location>
    <ligand>
        <name>UDP-N-acetyl-alpha-D-muramoyl-L-alanyl-D-glutamate</name>
        <dbReference type="ChEBI" id="CHEBI:83900"/>
    </ligand>
</feature>
<dbReference type="EC" id="6.3.2.-" evidence="10"/>
<dbReference type="InterPro" id="IPR018109">
    <property type="entry name" value="Folylpolyglutamate_synth_CS"/>
</dbReference>
<sequence>MFYSKVIKLLKDEGLLKELIYKGNYYYELPIELEQSEFTALSYDSRQVKKDTLFIRKGIHFNEKYLISAIDKGCSAFITVSAIPTVVTQDVLQIVVHDEQKAMATVAREFYGNPQDSLKIIGITGTKGKTTTTYFTRNLLQTVLKGKVGQFSSIDNLLDGVNFEQSHLTTPESLDLYQMMRTMVDNGLEYLVMEVSSQAYKKMRVYGLTFDTAIFLNISPDHISQVEHPDFDDYLNCKSQIIENTKRLILDTGVPYSRMLQEKAAYFGVEVVTYGQDDSASDYEYHAKNHGYFEIKTNKDKVGNLNGNLQVKIPGHFNYANATAAVLAALSVVKIPLDALSQSLIKTVVPGRMEIFENNGVVVCVDYAHNYLSLTESFKFLKHDYHGRLIVVIGAAGGKAQSRRRDIGRSLSEYADVAVLTSEDNFDEDPKNIFKDIKKYISNKQLEVFVEVDRELAIKQAIKLARPDDVVFLAAKGREKFMHEGGQDIPYTGDDVLAQKYLEGREG</sequence>
<feature type="binding site" evidence="10">
    <location>
        <position position="204"/>
    </location>
    <ligand>
        <name>UDP-N-acetyl-alpha-D-muramoyl-L-alanyl-D-glutamate</name>
        <dbReference type="ChEBI" id="CHEBI:83900"/>
    </ligand>
</feature>
<dbReference type="Pfam" id="PF08245">
    <property type="entry name" value="Mur_ligase_M"/>
    <property type="match status" value="1"/>
</dbReference>
<feature type="binding site" evidence="10">
    <location>
        <begin position="125"/>
        <end position="131"/>
    </location>
    <ligand>
        <name>ATP</name>
        <dbReference type="ChEBI" id="CHEBI:30616"/>
    </ligand>
</feature>
<dbReference type="AlphaFoldDB" id="V7I0Y8"/>
<comment type="caution">
    <text evidence="14">The sequence shown here is derived from an EMBL/GenBank/DDBJ whole genome shotgun (WGS) entry which is preliminary data.</text>
</comment>
<dbReference type="InterPro" id="IPR035911">
    <property type="entry name" value="MurE/MurF_N"/>
</dbReference>
<comment type="PTM">
    <text evidence="10">Carboxylation is probably crucial for Mg(2+) binding and, consequently, for the gamma-phosphate positioning of ATP.</text>
</comment>
<keyword evidence="5 10" id="KW-0547">Nucleotide-binding</keyword>
<keyword evidence="10" id="KW-0460">Magnesium</keyword>
<evidence type="ECO:0000256" key="7">
    <source>
        <dbReference type="ARBA" id="ARBA00022960"/>
    </source>
</evidence>
<accession>V7I0Y8</accession>
<dbReference type="InterPro" id="IPR004101">
    <property type="entry name" value="Mur_ligase_C"/>
</dbReference>
<dbReference type="SUPFAM" id="SSF63418">
    <property type="entry name" value="MurE/MurF N-terminal domain"/>
    <property type="match status" value="1"/>
</dbReference>
<evidence type="ECO:0000256" key="5">
    <source>
        <dbReference type="ARBA" id="ARBA00022741"/>
    </source>
</evidence>
<feature type="domain" description="Mur ligase central" evidence="13">
    <location>
        <begin position="123"/>
        <end position="329"/>
    </location>
</feature>
<dbReference type="Pfam" id="PF02875">
    <property type="entry name" value="Mur_ligase_C"/>
    <property type="match status" value="1"/>
</dbReference>
<keyword evidence="10 11" id="KW-0131">Cell cycle</keyword>
<name>V7I0Y8_9LACO</name>
<organism evidence="14 15">
    <name type="scientific">Ligilactobacillus equi DPC 6820</name>
    <dbReference type="NCBI Taxonomy" id="1392007"/>
    <lineage>
        <taxon>Bacteria</taxon>
        <taxon>Bacillati</taxon>
        <taxon>Bacillota</taxon>
        <taxon>Bacilli</taxon>
        <taxon>Lactobacillales</taxon>
        <taxon>Lactobacillaceae</taxon>
        <taxon>Ligilactobacillus</taxon>
    </lineage>
</organism>
<evidence type="ECO:0000259" key="13">
    <source>
        <dbReference type="Pfam" id="PF08245"/>
    </source>
</evidence>
<dbReference type="GO" id="GO:0005524">
    <property type="term" value="F:ATP binding"/>
    <property type="evidence" value="ECO:0007669"/>
    <property type="project" value="UniProtKB-UniRule"/>
</dbReference>
<feature type="domain" description="Mur ligase C-terminal" evidence="12">
    <location>
        <begin position="351"/>
        <end position="477"/>
    </location>
</feature>
<keyword evidence="10 11" id="KW-0132">Cell division</keyword>
<dbReference type="HAMAP" id="MF_00208">
    <property type="entry name" value="MurE"/>
    <property type="match status" value="1"/>
</dbReference>
<feature type="modified residue" description="N6-carboxylysine" evidence="10">
    <location>
        <position position="238"/>
    </location>
</feature>
<dbReference type="GO" id="GO:0008360">
    <property type="term" value="P:regulation of cell shape"/>
    <property type="evidence" value="ECO:0007669"/>
    <property type="project" value="UniProtKB-KW"/>
</dbReference>
<reference evidence="14 15" key="1">
    <citation type="journal article" date="2014" name="Genome Announc.">
        <title>The Genome of the Predominant Equine Lactobacillus Species, Lactobacillus equi, Is Reflective of Its Lifestyle Adaptations to an Herbivorous Host.</title>
        <authorList>
            <person name="O'Donnell M.M."/>
            <person name="Harris H.M."/>
            <person name="O'Toole P.W."/>
            <person name="Ross R.P."/>
        </authorList>
    </citation>
    <scope>NUCLEOTIDE SEQUENCE [LARGE SCALE GENOMIC DNA]</scope>
    <source>
        <strain evidence="14 15">DPC 6820</strain>
    </source>
</reference>
<evidence type="ECO:0000256" key="11">
    <source>
        <dbReference type="RuleBase" id="RU004135"/>
    </source>
</evidence>
<keyword evidence="8 10" id="KW-0573">Peptidoglycan synthesis</keyword>
<keyword evidence="9 10" id="KW-0961">Cell wall biogenesis/degradation</keyword>
<dbReference type="GO" id="GO:0051301">
    <property type="term" value="P:cell division"/>
    <property type="evidence" value="ECO:0007669"/>
    <property type="project" value="UniProtKB-KW"/>
</dbReference>
<dbReference type="UniPathway" id="UPA00219"/>
<dbReference type="SUPFAM" id="SSF53244">
    <property type="entry name" value="MurD-like peptide ligases, peptide-binding domain"/>
    <property type="match status" value="1"/>
</dbReference>
<dbReference type="Gene3D" id="3.40.1190.10">
    <property type="entry name" value="Mur-like, catalytic domain"/>
    <property type="match status" value="1"/>
</dbReference>
<dbReference type="InterPro" id="IPR005761">
    <property type="entry name" value="UDP-N-AcMur-Glu-dNH2Pim_ligase"/>
</dbReference>
<dbReference type="EMBL" id="AWWH01000006">
    <property type="protein sequence ID" value="ETA75123.1"/>
    <property type="molecule type" value="Genomic_DNA"/>
</dbReference>
<proteinExistence type="inferred from homology"/>
<evidence type="ECO:0000256" key="9">
    <source>
        <dbReference type="ARBA" id="ARBA00023316"/>
    </source>
</evidence>
<evidence type="ECO:0000256" key="6">
    <source>
        <dbReference type="ARBA" id="ARBA00022840"/>
    </source>
</evidence>
<dbReference type="GO" id="GO:0009252">
    <property type="term" value="P:peptidoglycan biosynthetic process"/>
    <property type="evidence" value="ECO:0007669"/>
    <property type="project" value="UniProtKB-UniRule"/>
</dbReference>
<dbReference type="PANTHER" id="PTHR23135:SF4">
    <property type="entry name" value="UDP-N-ACETYLMURAMOYL-L-ALANYL-D-GLUTAMATE--2,6-DIAMINOPIMELATE LIGASE MURE HOMOLOG, CHLOROPLASTIC"/>
    <property type="match status" value="1"/>
</dbReference>
<evidence type="ECO:0000256" key="4">
    <source>
        <dbReference type="ARBA" id="ARBA00022598"/>
    </source>
</evidence>
<keyword evidence="4 10" id="KW-0436">Ligase</keyword>
<keyword evidence="3 10" id="KW-0963">Cytoplasm</keyword>
<dbReference type="SUPFAM" id="SSF53623">
    <property type="entry name" value="MurD-like peptide ligases, catalytic domain"/>
    <property type="match status" value="1"/>
</dbReference>
<dbReference type="GO" id="GO:0000287">
    <property type="term" value="F:magnesium ion binding"/>
    <property type="evidence" value="ECO:0007669"/>
    <property type="project" value="UniProtKB-UniRule"/>
</dbReference>
<dbReference type="InterPro" id="IPR013221">
    <property type="entry name" value="Mur_ligase_cen"/>
</dbReference>
<dbReference type="GO" id="GO:0005737">
    <property type="term" value="C:cytoplasm"/>
    <property type="evidence" value="ECO:0007669"/>
    <property type="project" value="UniProtKB-SubCell"/>
</dbReference>
<evidence type="ECO:0000256" key="2">
    <source>
        <dbReference type="ARBA" id="ARBA00005898"/>
    </source>
</evidence>
<gene>
    <name evidence="10" type="primary">murE</name>
    <name evidence="14" type="ORF">LEQ_2524</name>
</gene>
<comment type="cofactor">
    <cofactor evidence="10">
        <name>Mg(2+)</name>
        <dbReference type="ChEBI" id="CHEBI:18420"/>
    </cofactor>
</comment>
<evidence type="ECO:0000313" key="15">
    <source>
        <dbReference type="Proteomes" id="UP000018559"/>
    </source>
</evidence>
<evidence type="ECO:0000313" key="14">
    <source>
        <dbReference type="EMBL" id="ETA75123.1"/>
    </source>
</evidence>
<comment type="caution">
    <text evidence="10">Lacks conserved residue(s) required for the propagation of feature annotation.</text>
</comment>
<keyword evidence="6 10" id="KW-0067">ATP-binding</keyword>
<comment type="function">
    <text evidence="10">Catalyzes the addition of an amino acid to the nucleotide precursor UDP-N-acetylmuramoyl-L-alanyl-D-glutamate (UMAG) in the biosynthesis of bacterial cell-wall peptidoglycan.</text>
</comment>
<dbReference type="PROSITE" id="PS01011">
    <property type="entry name" value="FOLYLPOLYGLU_SYNT_1"/>
    <property type="match status" value="1"/>
</dbReference>
<evidence type="ECO:0000256" key="10">
    <source>
        <dbReference type="HAMAP-Rule" id="MF_00208"/>
    </source>
</evidence>
<feature type="binding site" evidence="10">
    <location>
        <begin position="169"/>
        <end position="170"/>
    </location>
    <ligand>
        <name>UDP-N-acetyl-alpha-D-muramoyl-L-alanyl-D-glutamate</name>
        <dbReference type="ChEBI" id="CHEBI:83900"/>
    </ligand>
</feature>
<comment type="pathway">
    <text evidence="1 10 11">Cell wall biogenesis; peptidoglycan biosynthesis.</text>
</comment>
<comment type="subcellular location">
    <subcellularLocation>
        <location evidence="10 11">Cytoplasm</location>
    </subcellularLocation>
</comment>
<evidence type="ECO:0000256" key="8">
    <source>
        <dbReference type="ARBA" id="ARBA00022984"/>
    </source>
</evidence>
<dbReference type="Gene3D" id="3.90.190.20">
    <property type="entry name" value="Mur ligase, C-terminal domain"/>
    <property type="match status" value="1"/>
</dbReference>
<dbReference type="RefSeq" id="WP_023858655.1">
    <property type="nucleotide sequence ID" value="NZ_AWWH01000006.1"/>
</dbReference>
<evidence type="ECO:0000259" key="12">
    <source>
        <dbReference type="Pfam" id="PF02875"/>
    </source>
</evidence>
<dbReference type="InterPro" id="IPR036565">
    <property type="entry name" value="Mur-like_cat_sf"/>
</dbReference>
<dbReference type="GO" id="GO:0004326">
    <property type="term" value="F:tetrahydrofolylpolyglutamate synthase activity"/>
    <property type="evidence" value="ECO:0007669"/>
    <property type="project" value="InterPro"/>
</dbReference>
<dbReference type="Proteomes" id="UP000018559">
    <property type="component" value="Unassembled WGS sequence"/>
</dbReference>
<dbReference type="GO" id="GO:0071555">
    <property type="term" value="P:cell wall organization"/>
    <property type="evidence" value="ECO:0007669"/>
    <property type="project" value="UniProtKB-KW"/>
</dbReference>
<evidence type="ECO:0000256" key="3">
    <source>
        <dbReference type="ARBA" id="ARBA00022490"/>
    </source>
</evidence>
<dbReference type="InterPro" id="IPR036615">
    <property type="entry name" value="Mur_ligase_C_dom_sf"/>
</dbReference>
<dbReference type="PANTHER" id="PTHR23135">
    <property type="entry name" value="MUR LIGASE FAMILY MEMBER"/>
    <property type="match status" value="1"/>
</dbReference>
<evidence type="ECO:0000256" key="1">
    <source>
        <dbReference type="ARBA" id="ARBA00004752"/>
    </source>
</evidence>
<dbReference type="PATRIC" id="fig|1392007.3.peg.36"/>
<protein>
    <recommendedName>
        <fullName evidence="10">UDP-N-acetylmuramyl-tripeptide synthetase</fullName>
        <ecNumber evidence="10">6.3.2.-</ecNumber>
    </recommendedName>
    <alternativeName>
        <fullName evidence="10">UDP-MurNAc-tripeptide synthetase</fullName>
    </alternativeName>
</protein>
<feature type="binding site" evidence="10">
    <location>
        <position position="45"/>
    </location>
    <ligand>
        <name>UDP-N-acetyl-alpha-D-muramoyl-L-alanyl-D-glutamate</name>
        <dbReference type="ChEBI" id="CHEBI:83900"/>
    </ligand>
</feature>
<dbReference type="NCBIfam" id="TIGR01085">
    <property type="entry name" value="murE"/>
    <property type="match status" value="1"/>
</dbReference>
<keyword evidence="15" id="KW-1185">Reference proteome</keyword>
<dbReference type="Gene3D" id="3.40.1390.10">
    <property type="entry name" value="MurE/MurF, N-terminal domain"/>
    <property type="match status" value="1"/>
</dbReference>